<dbReference type="EMBL" id="LR746270">
    <property type="protein sequence ID" value="CAA7398951.1"/>
    <property type="molecule type" value="Genomic_DNA"/>
</dbReference>
<dbReference type="SUPFAM" id="SSF52402">
    <property type="entry name" value="Adenine nucleotide alpha hydrolases-like"/>
    <property type="match status" value="1"/>
</dbReference>
<dbReference type="InterPro" id="IPR014729">
    <property type="entry name" value="Rossmann-like_a/b/a_fold"/>
</dbReference>
<accession>A0A7I8KMW2</accession>
<dbReference type="Gene3D" id="3.40.50.620">
    <property type="entry name" value="HUPs"/>
    <property type="match status" value="1"/>
</dbReference>
<sequence>MEAPGAAAAPSPGAAKRKVMVVAEPGRESAGALQWALTHAVLEQDEIILLYVDLPNPSRRGPFSAFLRRPPPGAAVDPPGGGGGGGLEFLDEMKGMCLKAQPRVAVQVLRVEMEDNDKVSTIVSQTKALAIDLLVIGQSRRPSFLGGRLGGGTSSKNMSMDMVEYLIENSRCLCVGVQKKGQNAGYLLNTKTHKNFWLLA</sequence>
<reference evidence="1" key="1">
    <citation type="submission" date="2020-02" db="EMBL/GenBank/DDBJ databases">
        <authorList>
            <person name="Scholz U."/>
            <person name="Mascher M."/>
            <person name="Fiebig A."/>
        </authorList>
    </citation>
    <scope>NUCLEOTIDE SEQUENCE</scope>
</reference>
<evidence type="ECO:0000313" key="1">
    <source>
        <dbReference type="EMBL" id="CAA7398951.1"/>
    </source>
</evidence>
<evidence type="ECO:0000313" key="2">
    <source>
        <dbReference type="Proteomes" id="UP000663760"/>
    </source>
</evidence>
<dbReference type="CDD" id="cd00293">
    <property type="entry name" value="USP-like"/>
    <property type="match status" value="1"/>
</dbReference>
<dbReference type="PANTHER" id="PTHR47867">
    <property type="entry name" value="ADENINE NUCLEOTIDE ALPHA HYDROLASES-LIKE SUPERFAMILY PROTEIN"/>
    <property type="match status" value="1"/>
</dbReference>
<keyword evidence="2" id="KW-1185">Reference proteome</keyword>
<proteinExistence type="predicted"/>
<dbReference type="PANTHER" id="PTHR47867:SF1">
    <property type="entry name" value="ADENINE NUCLEOTIDE ALPHA HYDROLASES-LIKE SUPERFAMILY PROTEIN"/>
    <property type="match status" value="1"/>
</dbReference>
<dbReference type="Proteomes" id="UP000663760">
    <property type="component" value="Chromosome 7"/>
</dbReference>
<name>A0A7I8KMW2_SPIIN</name>
<dbReference type="AlphaFoldDB" id="A0A7I8KMW2"/>
<organism evidence="1 2">
    <name type="scientific">Spirodela intermedia</name>
    <name type="common">Intermediate duckweed</name>
    <dbReference type="NCBI Taxonomy" id="51605"/>
    <lineage>
        <taxon>Eukaryota</taxon>
        <taxon>Viridiplantae</taxon>
        <taxon>Streptophyta</taxon>
        <taxon>Embryophyta</taxon>
        <taxon>Tracheophyta</taxon>
        <taxon>Spermatophyta</taxon>
        <taxon>Magnoliopsida</taxon>
        <taxon>Liliopsida</taxon>
        <taxon>Araceae</taxon>
        <taxon>Lemnoideae</taxon>
        <taxon>Spirodela</taxon>
    </lineage>
</organism>
<protein>
    <submittedName>
        <fullName evidence="1">Uncharacterized protein</fullName>
    </submittedName>
</protein>
<gene>
    <name evidence="1" type="ORF">SI8410_07009621</name>
</gene>
<dbReference type="OrthoDB" id="786029at2759"/>